<dbReference type="PROSITE" id="PS01124">
    <property type="entry name" value="HTH_ARAC_FAMILY_2"/>
    <property type="match status" value="1"/>
</dbReference>
<dbReference type="RefSeq" id="WP_007899971.1">
    <property type="nucleotide sequence ID" value="NZ_JH379430.1"/>
</dbReference>
<dbReference type="GeneID" id="78337226"/>
<dbReference type="Pfam" id="PF12833">
    <property type="entry name" value="HTH_18"/>
    <property type="match status" value="1"/>
</dbReference>
<dbReference type="InterPro" id="IPR037923">
    <property type="entry name" value="HTH-like"/>
</dbReference>
<proteinExistence type="predicted"/>
<evidence type="ECO:0000313" key="6">
    <source>
        <dbReference type="Proteomes" id="UP000004407"/>
    </source>
</evidence>
<dbReference type="AlphaFoldDB" id="G6AY60"/>
<dbReference type="EMBL" id="AFZZ01000138">
    <property type="protein sequence ID" value="EHJ39626.1"/>
    <property type="molecule type" value="Genomic_DNA"/>
</dbReference>
<dbReference type="GO" id="GO:0003700">
    <property type="term" value="F:DNA-binding transcription factor activity"/>
    <property type="evidence" value="ECO:0007669"/>
    <property type="project" value="InterPro"/>
</dbReference>
<dbReference type="Proteomes" id="UP000004407">
    <property type="component" value="Unassembled WGS sequence"/>
</dbReference>
<dbReference type="PANTHER" id="PTHR43280">
    <property type="entry name" value="ARAC-FAMILY TRANSCRIPTIONAL REGULATOR"/>
    <property type="match status" value="1"/>
</dbReference>
<gene>
    <name evidence="5" type="ORF">HMPREF0673_01569</name>
</gene>
<reference evidence="5 6" key="1">
    <citation type="submission" date="2011-08" db="EMBL/GenBank/DDBJ databases">
        <authorList>
            <person name="Weinstock G."/>
            <person name="Sodergren E."/>
            <person name="Clifton S."/>
            <person name="Fulton L."/>
            <person name="Fulton B."/>
            <person name="Courtney L."/>
            <person name="Fronick C."/>
            <person name="Harrison M."/>
            <person name="Strong C."/>
            <person name="Farmer C."/>
            <person name="Delahaunty K."/>
            <person name="Markovic C."/>
            <person name="Hall O."/>
            <person name="Minx P."/>
            <person name="Tomlinson C."/>
            <person name="Mitreva M."/>
            <person name="Hou S."/>
            <person name="Chen J."/>
            <person name="Wollam A."/>
            <person name="Pepin K.H."/>
            <person name="Johnson M."/>
            <person name="Bhonagiri V."/>
            <person name="Zhang X."/>
            <person name="Suruliraj S."/>
            <person name="Warren W."/>
            <person name="Chinwalla A."/>
            <person name="Mardis E.R."/>
            <person name="Wilson R.K."/>
        </authorList>
    </citation>
    <scope>NUCLEOTIDE SEQUENCE [LARGE SCALE GENOMIC DNA]</scope>
    <source>
        <strain evidence="5 6">DSM 18206</strain>
    </source>
</reference>
<protein>
    <submittedName>
        <fullName evidence="5">Transcriptional regulator, AraC family</fullName>
    </submittedName>
</protein>
<comment type="caution">
    <text evidence="5">The sequence shown here is derived from an EMBL/GenBank/DDBJ whole genome shotgun (WGS) entry which is preliminary data.</text>
</comment>
<name>G6AY60_9BACT</name>
<evidence type="ECO:0000259" key="4">
    <source>
        <dbReference type="PROSITE" id="PS01124"/>
    </source>
</evidence>
<keyword evidence="1" id="KW-0805">Transcription regulation</keyword>
<dbReference type="eggNOG" id="COG2207">
    <property type="taxonomic scope" value="Bacteria"/>
</dbReference>
<dbReference type="InterPro" id="IPR009057">
    <property type="entry name" value="Homeodomain-like_sf"/>
</dbReference>
<dbReference type="InterPro" id="IPR018060">
    <property type="entry name" value="HTH_AraC"/>
</dbReference>
<evidence type="ECO:0000313" key="5">
    <source>
        <dbReference type="EMBL" id="EHJ39626.1"/>
    </source>
</evidence>
<evidence type="ECO:0000256" key="3">
    <source>
        <dbReference type="ARBA" id="ARBA00023163"/>
    </source>
</evidence>
<dbReference type="SUPFAM" id="SSF51215">
    <property type="entry name" value="Regulatory protein AraC"/>
    <property type="match status" value="1"/>
</dbReference>
<keyword evidence="3" id="KW-0804">Transcription</keyword>
<keyword evidence="2" id="KW-0238">DNA-binding</keyword>
<dbReference type="PATRIC" id="fig|1002367.3.peg.1268"/>
<dbReference type="PANTHER" id="PTHR43280:SF32">
    <property type="entry name" value="TRANSCRIPTIONAL REGULATORY PROTEIN"/>
    <property type="match status" value="1"/>
</dbReference>
<dbReference type="GO" id="GO:0043565">
    <property type="term" value="F:sequence-specific DNA binding"/>
    <property type="evidence" value="ECO:0007669"/>
    <property type="project" value="InterPro"/>
</dbReference>
<organism evidence="5 6">
    <name type="scientific">Leyella stercorea DSM 18206</name>
    <dbReference type="NCBI Taxonomy" id="1002367"/>
    <lineage>
        <taxon>Bacteria</taxon>
        <taxon>Pseudomonadati</taxon>
        <taxon>Bacteroidota</taxon>
        <taxon>Bacteroidia</taxon>
        <taxon>Bacteroidales</taxon>
        <taxon>Prevotellaceae</taxon>
        <taxon>Leyella</taxon>
    </lineage>
</organism>
<dbReference type="Gene3D" id="1.10.10.60">
    <property type="entry name" value="Homeodomain-like"/>
    <property type="match status" value="1"/>
</dbReference>
<accession>G6AY60</accession>
<feature type="domain" description="HTH araC/xylS-type" evidence="4">
    <location>
        <begin position="197"/>
        <end position="295"/>
    </location>
</feature>
<sequence>MANEMTELKIDMGLIAHYGNADYIDGDMVVLDGIDKVLQVDGTFKFDMIMMVYCTKGRIQFETNSNAYTAKAGDVIICLPSSTWENVMVSPDYDSKSVGVSSKAAQASVQVNRDYLNLLGYVSHNPVIHLNEERQQMFLKYYAIIAHKIKNPHGFYHKEIMHCLLQSSIYELFAIITPYVEYSIEGGNLKQANLLFQRFIEMLSANNGRMQPVKKYAQELCITPKYLSNITKQVTGRTALDWIHSYTVKAIEKYLRRSNLSIKEISELLGFPNLSFFGKFTKSHLGMSPTQYRKEQSMRK</sequence>
<dbReference type="HOGENOM" id="CLU_000445_88_2_10"/>
<dbReference type="SUPFAM" id="SSF46689">
    <property type="entry name" value="Homeodomain-like"/>
    <property type="match status" value="1"/>
</dbReference>
<evidence type="ECO:0000256" key="1">
    <source>
        <dbReference type="ARBA" id="ARBA00023015"/>
    </source>
</evidence>
<dbReference type="SMART" id="SM00342">
    <property type="entry name" value="HTH_ARAC"/>
    <property type="match status" value="1"/>
</dbReference>
<evidence type="ECO:0000256" key="2">
    <source>
        <dbReference type="ARBA" id="ARBA00023125"/>
    </source>
</evidence>